<dbReference type="Pfam" id="PF04773">
    <property type="entry name" value="FecR"/>
    <property type="match status" value="1"/>
</dbReference>
<protein>
    <recommendedName>
        <fullName evidence="5">Ferric-dicitrate binding protein FerR, regulates iron transport through sigma-19</fullName>
    </recommendedName>
</protein>
<evidence type="ECO:0008006" key="5">
    <source>
        <dbReference type="Google" id="ProtNLM"/>
    </source>
</evidence>
<organism evidence="3 4">
    <name type="scientific">Pedobacter steynii</name>
    <dbReference type="NCBI Taxonomy" id="430522"/>
    <lineage>
        <taxon>Bacteria</taxon>
        <taxon>Pseudomonadati</taxon>
        <taxon>Bacteroidota</taxon>
        <taxon>Sphingobacteriia</taxon>
        <taxon>Sphingobacteriales</taxon>
        <taxon>Sphingobacteriaceae</taxon>
        <taxon>Pedobacter</taxon>
    </lineage>
</organism>
<dbReference type="PANTHER" id="PTHR30273">
    <property type="entry name" value="PERIPLASMIC SIGNAL SENSOR AND SIGMA FACTOR ACTIVATOR FECR-RELATED"/>
    <property type="match status" value="1"/>
</dbReference>
<dbReference type="InterPro" id="IPR006860">
    <property type="entry name" value="FecR"/>
</dbReference>
<evidence type="ECO:0000313" key="4">
    <source>
        <dbReference type="Proteomes" id="UP000094313"/>
    </source>
</evidence>
<dbReference type="InterPro" id="IPR012373">
    <property type="entry name" value="Ferrdict_sens_TM"/>
</dbReference>
<evidence type="ECO:0000259" key="1">
    <source>
        <dbReference type="Pfam" id="PF04773"/>
    </source>
</evidence>
<dbReference type="GO" id="GO:0016989">
    <property type="term" value="F:sigma factor antagonist activity"/>
    <property type="evidence" value="ECO:0007669"/>
    <property type="project" value="TreeGrafter"/>
</dbReference>
<dbReference type="Pfam" id="PF16344">
    <property type="entry name" value="FecR_C"/>
    <property type="match status" value="1"/>
</dbReference>
<dbReference type="KEGG" id="psty:BFS30_01545"/>
<accession>A0A1D7QB94</accession>
<proteinExistence type="predicted"/>
<dbReference type="PIRSF" id="PIRSF018266">
    <property type="entry name" value="FecR"/>
    <property type="match status" value="1"/>
</dbReference>
<dbReference type="RefSeq" id="WP_069377662.1">
    <property type="nucleotide sequence ID" value="NZ_CP017141.1"/>
</dbReference>
<dbReference type="Gene3D" id="2.60.120.1440">
    <property type="match status" value="1"/>
</dbReference>
<feature type="domain" description="Protein FecR C-terminal" evidence="2">
    <location>
        <begin position="267"/>
        <end position="334"/>
    </location>
</feature>
<reference evidence="3 4" key="1">
    <citation type="submission" date="2016-08" db="EMBL/GenBank/DDBJ databases">
        <authorList>
            <person name="Seilhamer J.J."/>
        </authorList>
    </citation>
    <scope>NUCLEOTIDE SEQUENCE [LARGE SCALE GENOMIC DNA]</scope>
    <source>
        <strain evidence="3 4">DX4</strain>
    </source>
</reference>
<sequence length="341" mass="38916">MYIKGIEMNIKQFGILVDRYLSGNASAIEIHAIDQWLNKSEESTEVLSDQERMKLQDELLQQIRQAMPDQAPLKQGALIRLIKPYLRIAAMLAMLIGLTWLYQSYQANKTVTISNNKVTYETYRTPKGLKAMLKLSDGSLIQLNAATVFKYPKQFQGATREVILEEGEAFFEVSPNAHKPFIVHAAHQIDTKVLGTSFNINSYRATGRLTISVNTGSVQVTKASGKSKKTMGIFIPGQGLSYHAKDEQFEYHKLDATELAVWKNNILVLKDADFNELKQRLENWYGIEVHLHTKADPTVLFTGRFFNKSLNEVLHALQRINHFHYELKSNKLTIEKERKPM</sequence>
<evidence type="ECO:0000259" key="2">
    <source>
        <dbReference type="Pfam" id="PF16344"/>
    </source>
</evidence>
<gene>
    <name evidence="3" type="ORF">BFS30_01545</name>
</gene>
<keyword evidence="4" id="KW-1185">Reference proteome</keyword>
<dbReference type="Proteomes" id="UP000094313">
    <property type="component" value="Chromosome"/>
</dbReference>
<dbReference type="PANTHER" id="PTHR30273:SF2">
    <property type="entry name" value="PROTEIN FECR"/>
    <property type="match status" value="1"/>
</dbReference>
<dbReference type="EMBL" id="CP017141">
    <property type="protein sequence ID" value="AOM75966.1"/>
    <property type="molecule type" value="Genomic_DNA"/>
</dbReference>
<name>A0A1D7QB94_9SPHI</name>
<dbReference type="AlphaFoldDB" id="A0A1D7QB94"/>
<evidence type="ECO:0000313" key="3">
    <source>
        <dbReference type="EMBL" id="AOM75966.1"/>
    </source>
</evidence>
<dbReference type="Gene3D" id="3.55.50.30">
    <property type="match status" value="1"/>
</dbReference>
<dbReference type="OrthoDB" id="697544at2"/>
<feature type="domain" description="FecR protein" evidence="1">
    <location>
        <begin position="122"/>
        <end position="219"/>
    </location>
</feature>
<dbReference type="InterPro" id="IPR032508">
    <property type="entry name" value="FecR_C"/>
</dbReference>